<keyword evidence="2" id="KW-1185">Reference proteome</keyword>
<evidence type="ECO:0000313" key="2">
    <source>
        <dbReference type="Proteomes" id="UP000828390"/>
    </source>
</evidence>
<comment type="caution">
    <text evidence="1">The sequence shown here is derived from an EMBL/GenBank/DDBJ whole genome shotgun (WGS) entry which is preliminary data.</text>
</comment>
<name>A0A9D4MJX7_DREPO</name>
<sequence length="265" mass="30639">MINKASFPNIIRIGAVTASKSSSASFCTNIPITIRVLTWKTAAPTEAMFLNKQEPFSKISRAIIRANLQTRLNWDWFHYRHIRKTATPPGGYVFQRTVTIFKLSRDVNSTNVLTKLHEYWTINVHSRVLKITNVLTTFNEDWNINVNPRVLTRSYYSYSWKTAPIIAMIESNVMTKLHKDWTISVTSRVLTSKLPHPYIVGTLVLAKFHENWTIHVTSRVIELDQNIIGTNHLTRFYECYQGKILTTHDGQKVIPKAHHKHVVLR</sequence>
<organism evidence="1 2">
    <name type="scientific">Dreissena polymorpha</name>
    <name type="common">Zebra mussel</name>
    <name type="synonym">Mytilus polymorpha</name>
    <dbReference type="NCBI Taxonomy" id="45954"/>
    <lineage>
        <taxon>Eukaryota</taxon>
        <taxon>Metazoa</taxon>
        <taxon>Spiralia</taxon>
        <taxon>Lophotrochozoa</taxon>
        <taxon>Mollusca</taxon>
        <taxon>Bivalvia</taxon>
        <taxon>Autobranchia</taxon>
        <taxon>Heteroconchia</taxon>
        <taxon>Euheterodonta</taxon>
        <taxon>Imparidentia</taxon>
        <taxon>Neoheterodontei</taxon>
        <taxon>Myida</taxon>
        <taxon>Dreissenoidea</taxon>
        <taxon>Dreissenidae</taxon>
        <taxon>Dreissena</taxon>
    </lineage>
</organism>
<evidence type="ECO:0000313" key="1">
    <source>
        <dbReference type="EMBL" id="KAH3878977.1"/>
    </source>
</evidence>
<proteinExistence type="predicted"/>
<dbReference type="EMBL" id="JAIWYP010000001">
    <property type="protein sequence ID" value="KAH3878977.1"/>
    <property type="molecule type" value="Genomic_DNA"/>
</dbReference>
<protein>
    <submittedName>
        <fullName evidence="1">Uncharacterized protein</fullName>
    </submittedName>
</protein>
<reference evidence="1" key="1">
    <citation type="journal article" date="2019" name="bioRxiv">
        <title>The Genome of the Zebra Mussel, Dreissena polymorpha: A Resource for Invasive Species Research.</title>
        <authorList>
            <person name="McCartney M.A."/>
            <person name="Auch B."/>
            <person name="Kono T."/>
            <person name="Mallez S."/>
            <person name="Zhang Y."/>
            <person name="Obille A."/>
            <person name="Becker A."/>
            <person name="Abrahante J.E."/>
            <person name="Garbe J."/>
            <person name="Badalamenti J.P."/>
            <person name="Herman A."/>
            <person name="Mangelson H."/>
            <person name="Liachko I."/>
            <person name="Sullivan S."/>
            <person name="Sone E.D."/>
            <person name="Koren S."/>
            <person name="Silverstein K.A.T."/>
            <person name="Beckman K.B."/>
            <person name="Gohl D.M."/>
        </authorList>
    </citation>
    <scope>NUCLEOTIDE SEQUENCE</scope>
    <source>
        <strain evidence="1">Duluth1</strain>
        <tissue evidence="1">Whole animal</tissue>
    </source>
</reference>
<accession>A0A9D4MJX7</accession>
<dbReference type="Proteomes" id="UP000828390">
    <property type="component" value="Unassembled WGS sequence"/>
</dbReference>
<gene>
    <name evidence="1" type="ORF">DPMN_002878</name>
</gene>
<reference evidence="1" key="2">
    <citation type="submission" date="2020-11" db="EMBL/GenBank/DDBJ databases">
        <authorList>
            <person name="McCartney M.A."/>
            <person name="Auch B."/>
            <person name="Kono T."/>
            <person name="Mallez S."/>
            <person name="Becker A."/>
            <person name="Gohl D.M."/>
            <person name="Silverstein K.A.T."/>
            <person name="Koren S."/>
            <person name="Bechman K.B."/>
            <person name="Herman A."/>
            <person name="Abrahante J.E."/>
            <person name="Garbe J."/>
        </authorList>
    </citation>
    <scope>NUCLEOTIDE SEQUENCE</scope>
    <source>
        <strain evidence="1">Duluth1</strain>
        <tissue evidence="1">Whole animal</tissue>
    </source>
</reference>
<dbReference type="AlphaFoldDB" id="A0A9D4MJX7"/>